<dbReference type="EMBL" id="LKLP01000041">
    <property type="protein sequence ID" value="KSU12254.1"/>
    <property type="molecule type" value="Genomic_DNA"/>
</dbReference>
<feature type="region of interest" description="Disordered" evidence="1">
    <location>
        <begin position="236"/>
        <end position="262"/>
    </location>
</feature>
<evidence type="ECO:0000313" key="4">
    <source>
        <dbReference type="Proteomes" id="UP000054230"/>
    </source>
</evidence>
<evidence type="ECO:0000259" key="2">
    <source>
        <dbReference type="PROSITE" id="PS51459"/>
    </source>
</evidence>
<dbReference type="PATRIC" id="fig|1360.106.peg.2647"/>
<feature type="compositionally biased region" description="Basic and acidic residues" evidence="1">
    <location>
        <begin position="252"/>
        <end position="262"/>
    </location>
</feature>
<dbReference type="AlphaFoldDB" id="A0A0V8DF51"/>
<dbReference type="InterPro" id="IPR003812">
    <property type="entry name" value="Fido"/>
</dbReference>
<dbReference type="RefSeq" id="WP_058209346.1">
    <property type="nucleotide sequence ID" value="NZ_LKLP01000041.1"/>
</dbReference>
<dbReference type="PROSITE" id="PS51459">
    <property type="entry name" value="FIDO"/>
    <property type="match status" value="1"/>
</dbReference>
<organism evidence="3 4">
    <name type="scientific">Lactococcus lactis subsp. lactis</name>
    <name type="common">Streptococcus lactis</name>
    <dbReference type="NCBI Taxonomy" id="1360"/>
    <lineage>
        <taxon>Bacteria</taxon>
        <taxon>Bacillati</taxon>
        <taxon>Bacillota</taxon>
        <taxon>Bacilli</taxon>
        <taxon>Lactobacillales</taxon>
        <taxon>Streptococcaceae</taxon>
        <taxon>Lactococcus</taxon>
    </lineage>
</organism>
<accession>A0A0V8DF51</accession>
<dbReference type="Gene3D" id="1.10.3290.10">
    <property type="entry name" value="Fido-like domain"/>
    <property type="match status" value="1"/>
</dbReference>
<dbReference type="Proteomes" id="UP000054230">
    <property type="component" value="Unassembled WGS sequence"/>
</dbReference>
<proteinExistence type="predicted"/>
<feature type="domain" description="Fido" evidence="2">
    <location>
        <begin position="63"/>
        <end position="222"/>
    </location>
</feature>
<name>A0A0V8DF51_LACLL</name>
<dbReference type="InterPro" id="IPR036597">
    <property type="entry name" value="Fido-like_dom_sf"/>
</dbReference>
<dbReference type="Pfam" id="PF02661">
    <property type="entry name" value="Fic"/>
    <property type="match status" value="1"/>
</dbReference>
<comment type="caution">
    <text evidence="3">The sequence shown here is derived from an EMBL/GenBank/DDBJ whole genome shotgun (WGS) entry which is preliminary data.</text>
</comment>
<sequence>MDNEKLAQFIASLGRFNDYGSTVAQTKAALDSGSVKPLRNDNDDRVIFEDTVRAIEIIKEMPFDRESIITTNAQFIGDSAEQPYRPGHLRDGVYDPIRDRIHVDLWPGDDGGTISYYPPAQIEEEDIDQIVELWKNSSKGDLDAWAMFARLAKIQPFQDGNKRTALIAANHALGAFQSQNYLMPPTGRLYIRFMDGLLGFYGVGLPGALDSEKAALKEFLEITPVRKVPMNKFEQRLDKAKAEKQTSTAPTRHYEPSKNKSR</sequence>
<gene>
    <name evidence="3" type="ORF">LMG8520_0688</name>
</gene>
<reference evidence="4" key="1">
    <citation type="submission" date="2015-10" db="EMBL/GenBank/DDBJ databases">
        <title>Draft Genome Sequences of 11 Lactococcus lactis subspecies cremoris strains.</title>
        <authorList>
            <person name="Wels M."/>
            <person name="Backus L."/>
            <person name="Boekhorst J."/>
            <person name="Dijkstra A."/>
            <person name="Beerthuizen M."/>
            <person name="Kelly W."/>
            <person name="Siezen R."/>
            <person name="Bachmann H."/>
            <person name="Van Hijum S."/>
        </authorList>
    </citation>
    <scope>NUCLEOTIDE SEQUENCE [LARGE SCALE GENOMIC DNA]</scope>
    <source>
        <strain evidence="4">LMG8520</strain>
    </source>
</reference>
<dbReference type="SUPFAM" id="SSF140931">
    <property type="entry name" value="Fic-like"/>
    <property type="match status" value="1"/>
</dbReference>
<evidence type="ECO:0000256" key="1">
    <source>
        <dbReference type="SAM" id="MobiDB-lite"/>
    </source>
</evidence>
<evidence type="ECO:0000313" key="3">
    <source>
        <dbReference type="EMBL" id="KSU12254.1"/>
    </source>
</evidence>
<protein>
    <recommendedName>
        <fullName evidence="2">Fido domain-containing protein</fullName>
    </recommendedName>
</protein>